<feature type="repeat" description="ANK" evidence="12">
    <location>
        <begin position="356"/>
        <end position="388"/>
    </location>
</feature>
<dbReference type="Pfam" id="PF00520">
    <property type="entry name" value="Ion_trans"/>
    <property type="match status" value="1"/>
</dbReference>
<feature type="repeat" description="ANK" evidence="12">
    <location>
        <begin position="436"/>
        <end position="468"/>
    </location>
</feature>
<evidence type="ECO:0000256" key="8">
    <source>
        <dbReference type="ARBA" id="ARBA00023065"/>
    </source>
</evidence>
<dbReference type="EMBL" id="CAXLJM020000004">
    <property type="protein sequence ID" value="CAL8070274.1"/>
    <property type="molecule type" value="Genomic_DNA"/>
</dbReference>
<feature type="repeat" description="ANK" evidence="12">
    <location>
        <begin position="109"/>
        <end position="141"/>
    </location>
</feature>
<keyword evidence="17" id="KW-1185">Reference proteome</keyword>
<evidence type="ECO:0000256" key="14">
    <source>
        <dbReference type="SAM" id="Phobius"/>
    </source>
</evidence>
<feature type="domain" description="Ion transport" evidence="15">
    <location>
        <begin position="896"/>
        <end position="1137"/>
    </location>
</feature>
<keyword evidence="6 14" id="KW-1133">Transmembrane helix</keyword>
<dbReference type="Pfam" id="PF00023">
    <property type="entry name" value="Ank"/>
    <property type="match status" value="1"/>
</dbReference>
<feature type="repeat" description="ANK" evidence="12">
    <location>
        <begin position="571"/>
        <end position="603"/>
    </location>
</feature>
<feature type="repeat" description="ANK" evidence="12">
    <location>
        <begin position="323"/>
        <end position="355"/>
    </location>
</feature>
<keyword evidence="7 12" id="KW-0040">ANK repeat</keyword>
<gene>
    <name evidence="16" type="ORF">ODALV1_LOCUS1158</name>
</gene>
<keyword evidence="3" id="KW-0716">Sensory transduction</keyword>
<dbReference type="Pfam" id="PF12796">
    <property type="entry name" value="Ank_2"/>
    <property type="match status" value="5"/>
</dbReference>
<evidence type="ECO:0000256" key="3">
    <source>
        <dbReference type="ARBA" id="ARBA00022606"/>
    </source>
</evidence>
<feature type="transmembrane region" description="Helical" evidence="14">
    <location>
        <begin position="938"/>
        <end position="957"/>
    </location>
</feature>
<dbReference type="Proteomes" id="UP001642540">
    <property type="component" value="Unassembled WGS sequence"/>
</dbReference>
<dbReference type="PROSITE" id="PS50297">
    <property type="entry name" value="ANK_REP_REGION"/>
    <property type="match status" value="9"/>
</dbReference>
<comment type="caution">
    <text evidence="16">The sequence shown here is derived from an EMBL/GenBank/DDBJ whole genome shotgun (WGS) entry which is preliminary data.</text>
</comment>
<dbReference type="PROSITE" id="PS50088">
    <property type="entry name" value="ANK_REPEAT"/>
    <property type="match status" value="10"/>
</dbReference>
<keyword evidence="8" id="KW-0406">Ion transport</keyword>
<name>A0ABP1PKW1_9HEXA</name>
<feature type="compositionally biased region" description="Basic and acidic residues" evidence="13">
    <location>
        <begin position="868"/>
        <end position="891"/>
    </location>
</feature>
<dbReference type="PANTHER" id="PTHR47143">
    <property type="entry name" value="TRANSIENT RECEPTOR POTENTIAL CATION CHANNEL PROTEIN PAINLESS"/>
    <property type="match status" value="1"/>
</dbReference>
<feature type="repeat" description="ANK" evidence="12">
    <location>
        <begin position="76"/>
        <end position="108"/>
    </location>
</feature>
<keyword evidence="10" id="KW-0325">Glycoprotein</keyword>
<feature type="region of interest" description="Disordered" evidence="13">
    <location>
        <begin position="824"/>
        <end position="893"/>
    </location>
</feature>
<dbReference type="InterPro" id="IPR036770">
    <property type="entry name" value="Ankyrin_rpt-contain_sf"/>
</dbReference>
<feature type="transmembrane region" description="Helical" evidence="14">
    <location>
        <begin position="969"/>
        <end position="996"/>
    </location>
</feature>
<evidence type="ECO:0000313" key="17">
    <source>
        <dbReference type="Proteomes" id="UP001642540"/>
    </source>
</evidence>
<evidence type="ECO:0000256" key="12">
    <source>
        <dbReference type="PROSITE-ProRule" id="PRU00023"/>
    </source>
</evidence>
<dbReference type="Gene3D" id="1.25.40.20">
    <property type="entry name" value="Ankyrin repeat-containing domain"/>
    <property type="match status" value="4"/>
</dbReference>
<feature type="transmembrane region" description="Helical" evidence="14">
    <location>
        <begin position="759"/>
        <end position="777"/>
    </location>
</feature>
<feature type="repeat" description="ANK" evidence="12">
    <location>
        <begin position="252"/>
        <end position="284"/>
    </location>
</feature>
<evidence type="ECO:0000256" key="5">
    <source>
        <dbReference type="ARBA" id="ARBA00022737"/>
    </source>
</evidence>
<evidence type="ECO:0000256" key="10">
    <source>
        <dbReference type="ARBA" id="ARBA00023180"/>
    </source>
</evidence>
<evidence type="ECO:0000256" key="6">
    <source>
        <dbReference type="ARBA" id="ARBA00022989"/>
    </source>
</evidence>
<dbReference type="InterPro" id="IPR005821">
    <property type="entry name" value="Ion_trans_dom"/>
</dbReference>
<protein>
    <recommendedName>
        <fullName evidence="15">Ion transport domain-containing protein</fullName>
    </recommendedName>
</protein>
<evidence type="ECO:0000256" key="2">
    <source>
        <dbReference type="ARBA" id="ARBA00022448"/>
    </source>
</evidence>
<feature type="transmembrane region" description="Helical" evidence="14">
    <location>
        <begin position="1002"/>
        <end position="1024"/>
    </location>
</feature>
<feature type="repeat" description="ANK" evidence="12">
    <location>
        <begin position="505"/>
        <end position="537"/>
    </location>
</feature>
<feature type="transmembrane region" description="Helical" evidence="14">
    <location>
        <begin position="1104"/>
        <end position="1127"/>
    </location>
</feature>
<evidence type="ECO:0000259" key="15">
    <source>
        <dbReference type="Pfam" id="PF00520"/>
    </source>
</evidence>
<accession>A0ABP1PKW1</accession>
<organism evidence="16 17">
    <name type="scientific">Orchesella dallaii</name>
    <dbReference type="NCBI Taxonomy" id="48710"/>
    <lineage>
        <taxon>Eukaryota</taxon>
        <taxon>Metazoa</taxon>
        <taxon>Ecdysozoa</taxon>
        <taxon>Arthropoda</taxon>
        <taxon>Hexapoda</taxon>
        <taxon>Collembola</taxon>
        <taxon>Entomobryomorpha</taxon>
        <taxon>Entomobryoidea</taxon>
        <taxon>Orchesellidae</taxon>
        <taxon>Orchesellinae</taxon>
        <taxon>Orchesella</taxon>
    </lineage>
</organism>
<dbReference type="PANTHER" id="PTHR47143:SF1">
    <property type="entry name" value="ION_TRANS DOMAIN-CONTAINING PROTEIN"/>
    <property type="match status" value="1"/>
</dbReference>
<keyword evidence="5" id="KW-0677">Repeat</keyword>
<dbReference type="InterPro" id="IPR052076">
    <property type="entry name" value="TRP_cation_channel"/>
</dbReference>
<keyword evidence="11" id="KW-0407">Ion channel</keyword>
<keyword evidence="4 14" id="KW-0812">Transmembrane</keyword>
<evidence type="ECO:0000256" key="1">
    <source>
        <dbReference type="ARBA" id="ARBA00004141"/>
    </source>
</evidence>
<keyword evidence="9 14" id="KW-0472">Membrane</keyword>
<evidence type="ECO:0000256" key="13">
    <source>
        <dbReference type="SAM" id="MobiDB-lite"/>
    </source>
</evidence>
<evidence type="ECO:0000256" key="9">
    <source>
        <dbReference type="ARBA" id="ARBA00023136"/>
    </source>
</evidence>
<evidence type="ECO:0000313" key="16">
    <source>
        <dbReference type="EMBL" id="CAL8070274.1"/>
    </source>
</evidence>
<sequence length="1292" mass="144502">MPTCCKSPRVNSRLDGIKSSIHTDVSTRLKSIVRAIALRRVPSISELIGVAESGNVKEFTRLITADPSKLNVRDSRGRAPVHQATIRNHVAILEVIVAFQGNLNLLDNHENNALHLAVESESLEALEYLLSNGANSSQLNDRMQSPLHLAAEMNKVLALRVMAKFRQTMDPNVGGEHGRTALHIAAINDHEECMSILLYDIGACPRRPCKNGFYPIHEAAKHASAGSMEILLKFGEHNGCPREEMISFFDAEGNVPLHSAVHGGDIKAVELCLRSGAKISTQQHDLSTPIHLACSQGAIEIVKLMFQLQPEEKDTCLKSCDLQRMTPLHCASMFDHNELVEFLVKQGASVNVLDKERRSPLHLAAFRNGWRTMKTLIRLGANISLKDNDNRNVLHAAVIHGGDLDKILDEESCVSTSSLSVIESEFIPILEEKDKNGFTALHYAVKQGHIKNAMKLITLGASIITKNNIGENVMHIACRFGRLNIVQKILKMEQNNSVINEGDGKGLTPLHIASMFGHVRVVQALIKKGALLHRDHNGNTPAHLAAKNGHRETMKLILNVHSHLLDQTDKDGNTPIHIASMENQPDAVDLLLTLNCNLTYNYKGFSAIDFALQNKFSAVALAMVTHRTRGNEILAMSSGKYPSIMLALVATMPQVVAAVLDRCIIKSDEKSDSEHYNIKYDFKWLSLVEPEGEQRSIQHKTGEKVEEKFRRHSFDRKHLPILNGMVYHGRVELLSHDLSHKYLQMKWNAYGKYIHFSHLILYLCYLGILTSFASGYLKRDRAGGGIGNIIHGPNTTPQPGPTPNIVDYLTRSRTEAPLLEIDLPGIVPNMSRPPSTSGNKANHIHSTQQPSTKSSTSSSINDSWNAVGKDDNEYGRLADGMDERSGGHTAHDGTNQTYSYREYVKAVIIFVVALINMMRECTIFYRPKLKYILDTVNWVYWAMNIACLFMIGAKFIPGLNTYTDPSASLATFFSWFYLLLFLQRFDVVGIYVVMFLEILHTLLRVLMIFSILIVAFGLAFYILLSDGQHKAFTAIPIALLRTFSMMLGEVDFLNTFVNPHFCGDIENEAEPGMSYENSNSFICNGAHICKGGDERKLPHPISSFLMLGIFMVFMPILLMNLLIGLAVGDIESVRRNAQLKRLAMQVHLHTHLEKNLPKFILQRVDKNEVIEYPNARKARLGMIDQFFKYFQPKSSSKAVDGEEENVSNDVMLALHQSNETLANVAAHLENLETLMRLLCHKMELPTDADFIDEGTQVDDTNPMSDMKTRFQRGVTVRMTRRPPKPQRYDSTA</sequence>
<feature type="repeat" description="ANK" evidence="12">
    <location>
        <begin position="537"/>
        <end position="559"/>
    </location>
</feature>
<dbReference type="SMART" id="SM00248">
    <property type="entry name" value="ANK"/>
    <property type="match status" value="14"/>
</dbReference>
<dbReference type="PRINTS" id="PR01415">
    <property type="entry name" value="ANKYRIN"/>
</dbReference>
<evidence type="ECO:0000256" key="4">
    <source>
        <dbReference type="ARBA" id="ARBA00022692"/>
    </source>
</evidence>
<feature type="repeat" description="ANK" evidence="12">
    <location>
        <begin position="177"/>
        <end position="203"/>
    </location>
</feature>
<reference evidence="16 17" key="1">
    <citation type="submission" date="2024-08" db="EMBL/GenBank/DDBJ databases">
        <authorList>
            <person name="Cucini C."/>
            <person name="Frati F."/>
        </authorList>
    </citation>
    <scope>NUCLEOTIDE SEQUENCE [LARGE SCALE GENOMIC DNA]</scope>
</reference>
<keyword evidence="2" id="KW-0813">Transport</keyword>
<evidence type="ECO:0000256" key="7">
    <source>
        <dbReference type="ARBA" id="ARBA00023043"/>
    </source>
</evidence>
<dbReference type="SUPFAM" id="SSF48403">
    <property type="entry name" value="Ankyrin repeat"/>
    <property type="match status" value="2"/>
</dbReference>
<comment type="subcellular location">
    <subcellularLocation>
        <location evidence="1">Membrane</location>
        <topology evidence="1">Multi-pass membrane protein</topology>
    </subcellularLocation>
</comment>
<evidence type="ECO:0000256" key="11">
    <source>
        <dbReference type="ARBA" id="ARBA00023303"/>
    </source>
</evidence>
<proteinExistence type="predicted"/>
<dbReference type="InterPro" id="IPR002110">
    <property type="entry name" value="Ankyrin_rpt"/>
</dbReference>
<feature type="compositionally biased region" description="Low complexity" evidence="13">
    <location>
        <begin position="846"/>
        <end position="859"/>
    </location>
</feature>